<feature type="domain" description="Glycosyltransferase 2-like" evidence="1">
    <location>
        <begin position="9"/>
        <end position="121"/>
    </location>
</feature>
<keyword evidence="3" id="KW-1185">Reference proteome</keyword>
<dbReference type="SUPFAM" id="SSF53448">
    <property type="entry name" value="Nucleotide-diphospho-sugar transferases"/>
    <property type="match status" value="1"/>
</dbReference>
<organism evidence="2 3">
    <name type="scientific">Roseinatronobacter domitianus</name>
    <dbReference type="NCBI Taxonomy" id="2940293"/>
    <lineage>
        <taxon>Bacteria</taxon>
        <taxon>Pseudomonadati</taxon>
        <taxon>Pseudomonadota</taxon>
        <taxon>Alphaproteobacteria</taxon>
        <taxon>Rhodobacterales</taxon>
        <taxon>Paracoccaceae</taxon>
        <taxon>Roseinatronobacter</taxon>
    </lineage>
</organism>
<dbReference type="InterPro" id="IPR029044">
    <property type="entry name" value="Nucleotide-diphossugar_trans"/>
</dbReference>
<evidence type="ECO:0000313" key="2">
    <source>
        <dbReference type="EMBL" id="MCL1629200.1"/>
    </source>
</evidence>
<dbReference type="Pfam" id="PF00535">
    <property type="entry name" value="Glycos_transf_2"/>
    <property type="match status" value="1"/>
</dbReference>
<name>A0ABT0M482_9RHOB</name>
<dbReference type="Gene3D" id="3.90.550.10">
    <property type="entry name" value="Spore Coat Polysaccharide Biosynthesis Protein SpsA, Chain A"/>
    <property type="match status" value="1"/>
</dbReference>
<dbReference type="PANTHER" id="PTHR22916">
    <property type="entry name" value="GLYCOSYLTRANSFERASE"/>
    <property type="match status" value="1"/>
</dbReference>
<dbReference type="CDD" id="cd00761">
    <property type="entry name" value="Glyco_tranf_GTA_type"/>
    <property type="match status" value="1"/>
</dbReference>
<accession>A0ABT0M482</accession>
<sequence length="297" mass="33085">MTGRPQLTILTASWNRAGLLWRLHGSLMRQPVTQGQVEWLVVDDGSADETQAELARMAAQPGPIALRTLCQPHGGKHRALNTGFAEARGDWIAVIDSDDWCREEALPEVLTLLDDIDQQDIFAAILPLIVPKAAHQFRFGTPDRALTYAERANLEPAFDSTLIFRRDTKGLRFPEFPEEDFLAEAALLFQLGCTGRVWLSNHVLVEAEYQPDGLSAHILRKRMASPVGACHGYQVTLDCPLRPALKLRALANYGRFWWHARLQGKHPPAPTSVGQVLALLPGLLFCLTDMAQSARRR</sequence>
<evidence type="ECO:0000313" key="3">
    <source>
        <dbReference type="Proteomes" id="UP001202550"/>
    </source>
</evidence>
<dbReference type="EMBL" id="JALZWP010000009">
    <property type="protein sequence ID" value="MCL1629200.1"/>
    <property type="molecule type" value="Genomic_DNA"/>
</dbReference>
<comment type="caution">
    <text evidence="2">The sequence shown here is derived from an EMBL/GenBank/DDBJ whole genome shotgun (WGS) entry which is preliminary data.</text>
</comment>
<proteinExistence type="predicted"/>
<evidence type="ECO:0000259" key="1">
    <source>
        <dbReference type="Pfam" id="PF00535"/>
    </source>
</evidence>
<dbReference type="RefSeq" id="WP_249058668.1">
    <property type="nucleotide sequence ID" value="NZ_JALZWP010000009.1"/>
</dbReference>
<dbReference type="Proteomes" id="UP001202550">
    <property type="component" value="Unassembled WGS sequence"/>
</dbReference>
<protein>
    <submittedName>
        <fullName evidence="2">Glycosyltransferase</fullName>
    </submittedName>
</protein>
<reference evidence="2 3" key="1">
    <citation type="submission" date="2022-05" db="EMBL/GenBank/DDBJ databases">
        <title>Seasonal and diel survey of microbial diversity of the Tyrrhenian coast.</title>
        <authorList>
            <person name="Gattoni G."/>
            <person name="Corral P."/>
        </authorList>
    </citation>
    <scope>NUCLEOTIDE SEQUENCE [LARGE SCALE GENOMIC DNA]</scope>
    <source>
        <strain evidence="2 3">V10</strain>
    </source>
</reference>
<gene>
    <name evidence="2" type="ORF">M3N55_10690</name>
</gene>
<dbReference type="InterPro" id="IPR001173">
    <property type="entry name" value="Glyco_trans_2-like"/>
</dbReference>
<dbReference type="PANTHER" id="PTHR22916:SF3">
    <property type="entry name" value="UDP-GLCNAC:BETAGAL BETA-1,3-N-ACETYLGLUCOSAMINYLTRANSFERASE-LIKE PROTEIN 1"/>
    <property type="match status" value="1"/>
</dbReference>